<dbReference type="Gene3D" id="3.40.800.20">
    <property type="entry name" value="Histone deacetylase domain"/>
    <property type="match status" value="2"/>
</dbReference>
<gene>
    <name evidence="3" type="ORF">GBA65_04955</name>
</gene>
<dbReference type="GO" id="GO:0040029">
    <property type="term" value="P:epigenetic regulation of gene expression"/>
    <property type="evidence" value="ECO:0007669"/>
    <property type="project" value="TreeGrafter"/>
</dbReference>
<dbReference type="InterPro" id="IPR023801">
    <property type="entry name" value="His_deacetylse_dom"/>
</dbReference>
<dbReference type="AlphaFoldDB" id="A0A6G8PUU9"/>
<protein>
    <recommendedName>
        <fullName evidence="2">Histone deacetylase domain-containing protein</fullName>
    </recommendedName>
</protein>
<dbReference type="GO" id="GO:0004407">
    <property type="term" value="F:histone deacetylase activity"/>
    <property type="evidence" value="ECO:0007669"/>
    <property type="project" value="TreeGrafter"/>
</dbReference>
<dbReference type="EMBL" id="CP045121">
    <property type="protein sequence ID" value="QIN77976.1"/>
    <property type="molecule type" value="Genomic_DNA"/>
</dbReference>
<evidence type="ECO:0000259" key="2">
    <source>
        <dbReference type="Pfam" id="PF00850"/>
    </source>
</evidence>
<accession>A0A6G8PUU9</accession>
<sequence length="200" mass="21642">MIRAYTHPFCARHRNPNSSVERPERLAAALEGAERARASGVELSAPEPAPRQALEAVHDARYLEGLRALSESGGGYLDGDTATNADSWEAAVLASGPPSRRWRPRWGDAVLRARPPAGPPRGRRLRDGLLPPQPRGGRGGPRPLPRAERVAILDWDVHHGNGTQDIFYERGDVLYLSVHRSPFYPGTGGLGEVGRGRAGA</sequence>
<dbReference type="Proteomes" id="UP000502706">
    <property type="component" value="Chromosome"/>
</dbReference>
<dbReference type="InterPro" id="IPR037138">
    <property type="entry name" value="His_deacetylse_dom_sf"/>
</dbReference>
<dbReference type="SUPFAM" id="SSF52768">
    <property type="entry name" value="Arginase/deacetylase"/>
    <property type="match status" value="2"/>
</dbReference>
<feature type="domain" description="Histone deacetylase" evidence="2">
    <location>
        <begin position="147"/>
        <end position="197"/>
    </location>
</feature>
<dbReference type="KEGG" id="rmar:GBA65_04955"/>
<evidence type="ECO:0000256" key="1">
    <source>
        <dbReference type="SAM" id="MobiDB-lite"/>
    </source>
</evidence>
<reference evidence="3 4" key="1">
    <citation type="submission" date="2019-10" db="EMBL/GenBank/DDBJ databases">
        <title>Rubrobacter sp nov SCSIO 52915 isolated from a deep-sea sediment in the South China Sea.</title>
        <authorList>
            <person name="Chen R.W."/>
        </authorList>
    </citation>
    <scope>NUCLEOTIDE SEQUENCE [LARGE SCALE GENOMIC DNA]</scope>
    <source>
        <strain evidence="3 4">SCSIO 52915</strain>
    </source>
</reference>
<proteinExistence type="predicted"/>
<name>A0A6G8PUU9_9ACTN</name>
<dbReference type="PANTHER" id="PTHR10625:SF10">
    <property type="entry name" value="HISTONE DEACETYLASE HDAC1"/>
    <property type="match status" value="1"/>
</dbReference>
<keyword evidence="4" id="KW-1185">Reference proteome</keyword>
<dbReference type="PANTHER" id="PTHR10625">
    <property type="entry name" value="HISTONE DEACETYLASE HDAC1-RELATED"/>
    <property type="match status" value="1"/>
</dbReference>
<evidence type="ECO:0000313" key="4">
    <source>
        <dbReference type="Proteomes" id="UP000502706"/>
    </source>
</evidence>
<dbReference type="InterPro" id="IPR023696">
    <property type="entry name" value="Ureohydrolase_dom_sf"/>
</dbReference>
<dbReference type="Pfam" id="PF00850">
    <property type="entry name" value="Hist_deacetyl"/>
    <property type="match status" value="1"/>
</dbReference>
<organism evidence="3 4">
    <name type="scientific">Rubrobacter marinus</name>
    <dbReference type="NCBI Taxonomy" id="2653852"/>
    <lineage>
        <taxon>Bacteria</taxon>
        <taxon>Bacillati</taxon>
        <taxon>Actinomycetota</taxon>
        <taxon>Rubrobacteria</taxon>
        <taxon>Rubrobacterales</taxon>
        <taxon>Rubrobacteraceae</taxon>
        <taxon>Rubrobacter</taxon>
    </lineage>
</organism>
<evidence type="ECO:0000313" key="3">
    <source>
        <dbReference type="EMBL" id="QIN77976.1"/>
    </source>
</evidence>
<feature type="region of interest" description="Disordered" evidence="1">
    <location>
        <begin position="110"/>
        <end position="145"/>
    </location>
</feature>